<dbReference type="Gene3D" id="3.10.450.50">
    <property type="match status" value="1"/>
</dbReference>
<reference evidence="2" key="1">
    <citation type="journal article" date="2020" name="Stud. Mycol.">
        <title>101 Dothideomycetes genomes: a test case for predicting lifestyles and emergence of pathogens.</title>
        <authorList>
            <person name="Haridas S."/>
            <person name="Albert R."/>
            <person name="Binder M."/>
            <person name="Bloem J."/>
            <person name="Labutti K."/>
            <person name="Salamov A."/>
            <person name="Andreopoulos B."/>
            <person name="Baker S."/>
            <person name="Barry K."/>
            <person name="Bills G."/>
            <person name="Bluhm B."/>
            <person name="Cannon C."/>
            <person name="Castanera R."/>
            <person name="Culley D."/>
            <person name="Daum C."/>
            <person name="Ezra D."/>
            <person name="Gonzalez J."/>
            <person name="Henrissat B."/>
            <person name="Kuo A."/>
            <person name="Liang C."/>
            <person name="Lipzen A."/>
            <person name="Lutzoni F."/>
            <person name="Magnuson J."/>
            <person name="Mondo S."/>
            <person name="Nolan M."/>
            <person name="Ohm R."/>
            <person name="Pangilinan J."/>
            <person name="Park H.-J."/>
            <person name="Ramirez L."/>
            <person name="Alfaro M."/>
            <person name="Sun H."/>
            <person name="Tritt A."/>
            <person name="Yoshinaga Y."/>
            <person name="Zwiers L.-H."/>
            <person name="Turgeon B."/>
            <person name="Goodwin S."/>
            <person name="Spatafora J."/>
            <person name="Crous P."/>
            <person name="Grigoriev I."/>
        </authorList>
    </citation>
    <scope>NUCLEOTIDE SEQUENCE</scope>
    <source>
        <strain evidence="2">ATCC 36951</strain>
    </source>
</reference>
<dbReference type="AlphaFoldDB" id="A0A6A6C3J3"/>
<dbReference type="Proteomes" id="UP000799537">
    <property type="component" value="Unassembled WGS sequence"/>
</dbReference>
<dbReference type="RefSeq" id="XP_033660845.1">
    <property type="nucleotide sequence ID" value="XM_033809532.1"/>
</dbReference>
<sequence length="205" mass="24142">MAFNPDEAAIVALLKRERFYRDTSQWDKLRSQYHPDAHETYINVSWFQGDADKFVEQSQKRPSTNQGIEIDHFIDPHVIEIRGHRAISDSAIFIKRPADYKNHEYELGSRLRALNRFLKVAGEWKIVSLEVIYIRDRLISTSPNSPKEPIVLDDSLLEFPREYRWMAWVMLMEGKRNPKKDLPRNGNIEEVRQMVARNEKFLEGG</sequence>
<name>A0A6A6C3J3_ZASCE</name>
<dbReference type="Pfam" id="PF13577">
    <property type="entry name" value="SnoaL_4"/>
    <property type="match status" value="1"/>
</dbReference>
<evidence type="ECO:0000259" key="1">
    <source>
        <dbReference type="Pfam" id="PF13577"/>
    </source>
</evidence>
<dbReference type="GeneID" id="54562804"/>
<proteinExistence type="predicted"/>
<feature type="domain" description="SnoaL-like" evidence="1">
    <location>
        <begin position="6"/>
        <end position="129"/>
    </location>
</feature>
<dbReference type="OrthoDB" id="3724021at2759"/>
<protein>
    <recommendedName>
        <fullName evidence="1">SnoaL-like domain-containing protein</fullName>
    </recommendedName>
</protein>
<dbReference type="EMBL" id="ML993631">
    <property type="protein sequence ID" value="KAF2159956.1"/>
    <property type="molecule type" value="Genomic_DNA"/>
</dbReference>
<dbReference type="InterPro" id="IPR032710">
    <property type="entry name" value="NTF2-like_dom_sf"/>
</dbReference>
<gene>
    <name evidence="2" type="ORF">M409DRAFT_29566</name>
</gene>
<accession>A0A6A6C3J3</accession>
<evidence type="ECO:0000313" key="2">
    <source>
        <dbReference type="EMBL" id="KAF2159956.1"/>
    </source>
</evidence>
<dbReference type="InterPro" id="IPR037401">
    <property type="entry name" value="SnoaL-like"/>
</dbReference>
<keyword evidence="3" id="KW-1185">Reference proteome</keyword>
<organism evidence="2 3">
    <name type="scientific">Zasmidium cellare ATCC 36951</name>
    <dbReference type="NCBI Taxonomy" id="1080233"/>
    <lineage>
        <taxon>Eukaryota</taxon>
        <taxon>Fungi</taxon>
        <taxon>Dikarya</taxon>
        <taxon>Ascomycota</taxon>
        <taxon>Pezizomycotina</taxon>
        <taxon>Dothideomycetes</taxon>
        <taxon>Dothideomycetidae</taxon>
        <taxon>Mycosphaerellales</taxon>
        <taxon>Mycosphaerellaceae</taxon>
        <taxon>Zasmidium</taxon>
    </lineage>
</organism>
<evidence type="ECO:0000313" key="3">
    <source>
        <dbReference type="Proteomes" id="UP000799537"/>
    </source>
</evidence>
<dbReference type="SUPFAM" id="SSF54427">
    <property type="entry name" value="NTF2-like"/>
    <property type="match status" value="1"/>
</dbReference>